<evidence type="ECO:0000256" key="2">
    <source>
        <dbReference type="PROSITE-ProRule" id="PRU01161"/>
    </source>
</evidence>
<gene>
    <name evidence="4" type="ORF">DYI23_07205</name>
</gene>
<feature type="active site" description="Nucleophile" evidence="2">
    <location>
        <position position="87"/>
    </location>
</feature>
<reference evidence="4" key="1">
    <citation type="submission" date="2018-08" db="EMBL/GenBank/DDBJ databases">
        <authorList>
            <person name="Jin W."/>
            <person name="Wang H."/>
            <person name="Yang Y."/>
            <person name="Li M."/>
            <person name="Liu J."/>
        </authorList>
    </citation>
    <scope>NUCLEOTIDE SEQUENCE</scope>
    <source>
        <strain evidence="4">AESS21</strain>
    </source>
</reference>
<dbReference type="GO" id="GO:0016042">
    <property type="term" value="P:lipid catabolic process"/>
    <property type="evidence" value="ECO:0007669"/>
    <property type="project" value="UniProtKB-UniRule"/>
</dbReference>
<dbReference type="Gene3D" id="3.40.1090.10">
    <property type="entry name" value="Cytosolic phospholipase A2 catalytic domain"/>
    <property type="match status" value="1"/>
</dbReference>
<accession>A0A944GS84</accession>
<dbReference type="InterPro" id="IPR016035">
    <property type="entry name" value="Acyl_Trfase/lysoPLipase"/>
</dbReference>
<dbReference type="GO" id="GO:0016787">
    <property type="term" value="F:hydrolase activity"/>
    <property type="evidence" value="ECO:0007669"/>
    <property type="project" value="UniProtKB-UniRule"/>
</dbReference>
<dbReference type="Pfam" id="PF11856">
    <property type="entry name" value="DUF3376"/>
    <property type="match status" value="1"/>
</dbReference>
<evidence type="ECO:0000313" key="5">
    <source>
        <dbReference type="Proteomes" id="UP000705379"/>
    </source>
</evidence>
<name>A0A944GS84_9HYPH</name>
<dbReference type="InterPro" id="IPR019894">
    <property type="entry name" value="Patatin-related_protein"/>
</dbReference>
<feature type="short sequence motif" description="GXSXG" evidence="2">
    <location>
        <begin position="85"/>
        <end position="89"/>
    </location>
</feature>
<proteinExistence type="predicted"/>
<organism evidence="4 5">
    <name type="scientific">Roseibium polysiphoniae</name>
    <dbReference type="NCBI Taxonomy" id="2571221"/>
    <lineage>
        <taxon>Bacteria</taxon>
        <taxon>Pseudomonadati</taxon>
        <taxon>Pseudomonadota</taxon>
        <taxon>Alphaproteobacteria</taxon>
        <taxon>Hyphomicrobiales</taxon>
        <taxon>Stappiaceae</taxon>
        <taxon>Roseibium</taxon>
    </lineage>
</organism>
<dbReference type="RefSeq" id="WP_213215547.1">
    <property type="nucleotide sequence ID" value="NZ_QTKU01000001.1"/>
</dbReference>
<dbReference type="AlphaFoldDB" id="A0A944GS84"/>
<sequence>MKEIELRLALVFYGGVSLAIYMHGVSREVLNLVRASACRAERVGRNGVNPSKDRASSPGERAYEALLDRLGHSVDIRVVVDAVAGASAGGVNGIMLARAIAHDLPLDSHRALWLENADVTRLARPQGGIRRYLKSGISPVLDRMISKRLKHDIKDPETRDKLRTLMQSRWFSPPFSGENYAGWMLDACNQMDADYREGATLIPRGQTLDLFVTLTDYEGQVRRIHIDDPAFVEELDHRRVLNFHAKHRVPSHLQSQFGPDSVAELVFAARATSSFPGAFPPATIAEMDRVLKQRGAPWPNRDRFLSRSLELHGEGAGRRCFVDGSVVMNKPFSPVIDVIRQRPAAREVARRLVYVDPVPKMRDEDEANKQPLPGFLKVILASLAHIPRNEPIGDDLRDIEARNRRGQWLSQTIAAADPVVEAAVRKILPRRGTLKAEALTRYRAAANEAAHGQAGYAFLNYESLKLHAVGEKIAQLISELAKTRGREARPELLLGWITDHLGQLAKDFSNGPPKPQDGVVQFLRGLDVDYRIRRLRFAIRKLNSLYHRAGEGKKAINPDHLDRIKSLLYEQIDHLGRRWEVDFFGLQSQKTAEVLAGKLIQRMPGGNGGEHDEVLSEALDQFSKLMGLQDLDRLQDELFAATAGALLPAEIHRELLGAYVGFAFYDLVTFPVLQSNDFSEISETLVARISPKDTSRLNDDSFQLKGAALNTFGAFFNRSWREHDYLWGRLNAAERLVGIVLSASDGEPLSDAELAQIHRDLFLAILEEEERELKADPSLISALKAKVRELT</sequence>
<reference evidence="4" key="2">
    <citation type="journal article" date="2021" name="Microorganisms">
        <title>Bacterial Dimethylsulfoniopropionate Biosynthesis in the East China Sea.</title>
        <authorList>
            <person name="Liu J."/>
            <person name="Zhang Y."/>
            <person name="Liu J."/>
            <person name="Zhong H."/>
            <person name="Williams B.T."/>
            <person name="Zheng Y."/>
            <person name="Curson A.R.J."/>
            <person name="Sun C."/>
            <person name="Sun H."/>
            <person name="Song D."/>
            <person name="Wagner Mackenzie B."/>
            <person name="Bermejo Martinez A."/>
            <person name="Todd J.D."/>
            <person name="Zhang X.H."/>
        </authorList>
    </citation>
    <scope>NUCLEOTIDE SEQUENCE</scope>
    <source>
        <strain evidence="4">AESS21</strain>
    </source>
</reference>
<keyword evidence="2" id="KW-0442">Lipid degradation</keyword>
<comment type="caution">
    <text evidence="2">Lacks conserved residue(s) required for the propagation of feature annotation.</text>
</comment>
<dbReference type="InterPro" id="IPR002641">
    <property type="entry name" value="PNPLA_dom"/>
</dbReference>
<dbReference type="EMBL" id="QTKU01000001">
    <property type="protein sequence ID" value="MBS8260002.1"/>
    <property type="molecule type" value="Genomic_DNA"/>
</dbReference>
<dbReference type="NCBIfam" id="TIGR03607">
    <property type="entry name" value="patatin-like protein"/>
    <property type="match status" value="1"/>
</dbReference>
<feature type="domain" description="PNPLA" evidence="3">
    <location>
        <begin position="10"/>
        <end position="336"/>
    </location>
</feature>
<keyword evidence="2" id="KW-0378">Hydrolase</keyword>
<dbReference type="InterPro" id="IPR024282">
    <property type="entry name" value="DUF3376"/>
</dbReference>
<dbReference type="Pfam" id="PF01734">
    <property type="entry name" value="Patatin"/>
    <property type="match status" value="1"/>
</dbReference>
<evidence type="ECO:0000259" key="3">
    <source>
        <dbReference type="PROSITE" id="PS51635"/>
    </source>
</evidence>
<dbReference type="SUPFAM" id="SSF52151">
    <property type="entry name" value="FabD/lysophospholipase-like"/>
    <property type="match status" value="1"/>
</dbReference>
<dbReference type="PROSITE" id="PS51635">
    <property type="entry name" value="PNPLA"/>
    <property type="match status" value="1"/>
</dbReference>
<keyword evidence="1 2" id="KW-0443">Lipid metabolism</keyword>
<protein>
    <submittedName>
        <fullName evidence="4">Patatin-like protein</fullName>
    </submittedName>
</protein>
<evidence type="ECO:0000256" key="1">
    <source>
        <dbReference type="ARBA" id="ARBA00023098"/>
    </source>
</evidence>
<evidence type="ECO:0000313" key="4">
    <source>
        <dbReference type="EMBL" id="MBS8260002.1"/>
    </source>
</evidence>
<comment type="caution">
    <text evidence="4">The sequence shown here is derived from an EMBL/GenBank/DDBJ whole genome shotgun (WGS) entry which is preliminary data.</text>
</comment>
<feature type="active site" description="Proton acceptor" evidence="2">
    <location>
        <position position="323"/>
    </location>
</feature>
<dbReference type="Proteomes" id="UP000705379">
    <property type="component" value="Unassembled WGS sequence"/>
</dbReference>